<dbReference type="Gene3D" id="3.10.50.40">
    <property type="match status" value="1"/>
</dbReference>
<evidence type="ECO:0000256" key="4">
    <source>
        <dbReference type="ARBA" id="ARBA00023235"/>
    </source>
</evidence>
<feature type="region of interest" description="Disordered" evidence="6">
    <location>
        <begin position="1"/>
        <end position="30"/>
    </location>
</feature>
<dbReference type="InterPro" id="IPR050689">
    <property type="entry name" value="FKBP-type_PPIase"/>
</dbReference>
<dbReference type="InterPro" id="IPR001179">
    <property type="entry name" value="PPIase_FKBP_dom"/>
</dbReference>
<evidence type="ECO:0000256" key="5">
    <source>
        <dbReference type="PROSITE-ProRule" id="PRU00277"/>
    </source>
</evidence>
<dbReference type="EC" id="5.2.1.8" evidence="2 5"/>
<sequence length="124" mass="13173">MGKKQPEADPPVRVETTTEGDGKTYPSHGDALTVHYTGRLAKSDEVFDNSRERAPFSFTLGAGTVIRGWELGVASMSLGQRATLSISAEAAYGRKGCDQRGNASGTGFIPPNAALIFDVELLDI</sequence>
<accession>A0A0D3IHT0</accession>
<evidence type="ECO:0000313" key="8">
    <source>
        <dbReference type="EnsemblProtists" id="EOD10815"/>
    </source>
</evidence>
<reference evidence="8" key="2">
    <citation type="submission" date="2024-10" db="UniProtKB">
        <authorList>
            <consortium name="EnsemblProtists"/>
        </authorList>
    </citation>
    <scope>IDENTIFICATION</scope>
</reference>
<dbReference type="STRING" id="2903.R1D8M9"/>
<comment type="catalytic activity">
    <reaction evidence="1 5">
        <text>[protein]-peptidylproline (omega=180) = [protein]-peptidylproline (omega=0)</text>
        <dbReference type="Rhea" id="RHEA:16237"/>
        <dbReference type="Rhea" id="RHEA-COMP:10747"/>
        <dbReference type="Rhea" id="RHEA-COMP:10748"/>
        <dbReference type="ChEBI" id="CHEBI:83833"/>
        <dbReference type="ChEBI" id="CHEBI:83834"/>
        <dbReference type="EC" id="5.2.1.8"/>
    </reaction>
</comment>
<dbReference type="FunFam" id="3.10.50.40:FF:000006">
    <property type="entry name" value="Peptidyl-prolyl cis-trans isomerase"/>
    <property type="match status" value="1"/>
</dbReference>
<dbReference type="GO" id="GO:0003755">
    <property type="term" value="F:peptidyl-prolyl cis-trans isomerase activity"/>
    <property type="evidence" value="ECO:0007669"/>
    <property type="project" value="UniProtKB-KW"/>
</dbReference>
<dbReference type="KEGG" id="ehx:EMIHUDRAFT_78676"/>
<feature type="domain" description="PPIase FKBP-type" evidence="7">
    <location>
        <begin position="29"/>
        <end position="124"/>
    </location>
</feature>
<organism evidence="8 9">
    <name type="scientific">Emiliania huxleyi (strain CCMP1516)</name>
    <dbReference type="NCBI Taxonomy" id="280463"/>
    <lineage>
        <taxon>Eukaryota</taxon>
        <taxon>Haptista</taxon>
        <taxon>Haptophyta</taxon>
        <taxon>Prymnesiophyceae</taxon>
        <taxon>Isochrysidales</taxon>
        <taxon>Noelaerhabdaceae</taxon>
        <taxon>Emiliania</taxon>
    </lineage>
</organism>
<dbReference type="InterPro" id="IPR046357">
    <property type="entry name" value="PPIase_dom_sf"/>
</dbReference>
<keyword evidence="9" id="KW-1185">Reference proteome</keyword>
<evidence type="ECO:0000259" key="7">
    <source>
        <dbReference type="PROSITE" id="PS50059"/>
    </source>
</evidence>
<dbReference type="OMA" id="WDEGFAG"/>
<evidence type="ECO:0000256" key="3">
    <source>
        <dbReference type="ARBA" id="ARBA00023110"/>
    </source>
</evidence>
<dbReference type="eggNOG" id="KOG0544">
    <property type="taxonomic scope" value="Eukaryota"/>
</dbReference>
<evidence type="ECO:0000256" key="1">
    <source>
        <dbReference type="ARBA" id="ARBA00000971"/>
    </source>
</evidence>
<dbReference type="PANTHER" id="PTHR10516">
    <property type="entry name" value="PEPTIDYL-PROLYL CIS-TRANS ISOMERASE"/>
    <property type="match status" value="1"/>
</dbReference>
<dbReference type="PANTHER" id="PTHR10516:SF443">
    <property type="entry name" value="FK506-BINDING PROTEIN 59-RELATED"/>
    <property type="match status" value="1"/>
</dbReference>
<reference evidence="9" key="1">
    <citation type="journal article" date="2013" name="Nature">
        <title>Pan genome of the phytoplankton Emiliania underpins its global distribution.</title>
        <authorList>
            <person name="Read B.A."/>
            <person name="Kegel J."/>
            <person name="Klute M.J."/>
            <person name="Kuo A."/>
            <person name="Lefebvre S.C."/>
            <person name="Maumus F."/>
            <person name="Mayer C."/>
            <person name="Miller J."/>
            <person name="Monier A."/>
            <person name="Salamov A."/>
            <person name="Young J."/>
            <person name="Aguilar M."/>
            <person name="Claverie J.M."/>
            <person name="Frickenhaus S."/>
            <person name="Gonzalez K."/>
            <person name="Herman E.K."/>
            <person name="Lin Y.C."/>
            <person name="Napier J."/>
            <person name="Ogata H."/>
            <person name="Sarno A.F."/>
            <person name="Shmutz J."/>
            <person name="Schroeder D."/>
            <person name="de Vargas C."/>
            <person name="Verret F."/>
            <person name="von Dassow P."/>
            <person name="Valentin K."/>
            <person name="Van de Peer Y."/>
            <person name="Wheeler G."/>
            <person name="Dacks J.B."/>
            <person name="Delwiche C.F."/>
            <person name="Dyhrman S.T."/>
            <person name="Glockner G."/>
            <person name="John U."/>
            <person name="Richards T."/>
            <person name="Worden A.Z."/>
            <person name="Zhang X."/>
            <person name="Grigoriev I.V."/>
            <person name="Allen A.E."/>
            <person name="Bidle K."/>
            <person name="Borodovsky M."/>
            <person name="Bowler C."/>
            <person name="Brownlee C."/>
            <person name="Cock J.M."/>
            <person name="Elias M."/>
            <person name="Gladyshev V.N."/>
            <person name="Groth M."/>
            <person name="Guda C."/>
            <person name="Hadaegh A."/>
            <person name="Iglesias-Rodriguez M.D."/>
            <person name="Jenkins J."/>
            <person name="Jones B.M."/>
            <person name="Lawson T."/>
            <person name="Leese F."/>
            <person name="Lindquist E."/>
            <person name="Lobanov A."/>
            <person name="Lomsadze A."/>
            <person name="Malik S.B."/>
            <person name="Marsh M.E."/>
            <person name="Mackinder L."/>
            <person name="Mock T."/>
            <person name="Mueller-Roeber B."/>
            <person name="Pagarete A."/>
            <person name="Parker M."/>
            <person name="Probert I."/>
            <person name="Quesneville H."/>
            <person name="Raines C."/>
            <person name="Rensing S.A."/>
            <person name="Riano-Pachon D.M."/>
            <person name="Richier S."/>
            <person name="Rokitta S."/>
            <person name="Shiraiwa Y."/>
            <person name="Soanes D.M."/>
            <person name="van der Giezen M."/>
            <person name="Wahlund T.M."/>
            <person name="Williams B."/>
            <person name="Wilson W."/>
            <person name="Wolfe G."/>
            <person name="Wurch L.L."/>
        </authorList>
    </citation>
    <scope>NUCLEOTIDE SEQUENCE</scope>
</reference>
<evidence type="ECO:0000256" key="2">
    <source>
        <dbReference type="ARBA" id="ARBA00013194"/>
    </source>
</evidence>
<dbReference type="HOGENOM" id="CLU_013615_12_1_1"/>
<evidence type="ECO:0000256" key="6">
    <source>
        <dbReference type="SAM" id="MobiDB-lite"/>
    </source>
</evidence>
<dbReference type="SUPFAM" id="SSF54534">
    <property type="entry name" value="FKBP-like"/>
    <property type="match status" value="1"/>
</dbReference>
<dbReference type="PaxDb" id="2903-EOD10815"/>
<dbReference type="AlphaFoldDB" id="A0A0D3IHT0"/>
<dbReference type="EnsemblProtists" id="EOD10815">
    <property type="protein sequence ID" value="EOD10815"/>
    <property type="gene ID" value="EMIHUDRAFT_78676"/>
</dbReference>
<proteinExistence type="predicted"/>
<dbReference type="Pfam" id="PF00254">
    <property type="entry name" value="FKBP_C"/>
    <property type="match status" value="1"/>
</dbReference>
<dbReference type="GeneID" id="17256966"/>
<dbReference type="Proteomes" id="UP000013827">
    <property type="component" value="Unassembled WGS sequence"/>
</dbReference>
<dbReference type="GO" id="GO:0005737">
    <property type="term" value="C:cytoplasm"/>
    <property type="evidence" value="ECO:0007669"/>
    <property type="project" value="TreeGrafter"/>
</dbReference>
<name>A0A0D3IHT0_EMIH1</name>
<dbReference type="RefSeq" id="XP_005763244.1">
    <property type="nucleotide sequence ID" value="XM_005763187.1"/>
</dbReference>
<keyword evidence="3 5" id="KW-0697">Rotamase</keyword>
<feature type="compositionally biased region" description="Basic and acidic residues" evidence="6">
    <location>
        <begin position="1"/>
        <end position="12"/>
    </location>
</feature>
<protein>
    <recommendedName>
        <fullName evidence="2 5">peptidylprolyl isomerase</fullName>
        <ecNumber evidence="2 5">5.2.1.8</ecNumber>
    </recommendedName>
</protein>
<evidence type="ECO:0000313" key="9">
    <source>
        <dbReference type="Proteomes" id="UP000013827"/>
    </source>
</evidence>
<dbReference type="PROSITE" id="PS50059">
    <property type="entry name" value="FKBP_PPIASE"/>
    <property type="match status" value="1"/>
</dbReference>
<keyword evidence="4 5" id="KW-0413">Isomerase</keyword>